<feature type="region of interest" description="Disordered" evidence="2">
    <location>
        <begin position="1"/>
        <end position="45"/>
    </location>
</feature>
<accession>A0A1E3P2V0</accession>
<dbReference type="GeneID" id="30200601"/>
<gene>
    <name evidence="3" type="ORF">WICANDRAFT_62396</name>
</gene>
<keyword evidence="4" id="KW-1185">Reference proteome</keyword>
<name>A0A1E3P2V0_WICAA</name>
<protein>
    <submittedName>
        <fullName evidence="3">Uncharacterized protein</fullName>
    </submittedName>
</protein>
<evidence type="ECO:0000256" key="1">
    <source>
        <dbReference type="SAM" id="Coils"/>
    </source>
</evidence>
<feature type="coiled-coil region" evidence="1">
    <location>
        <begin position="121"/>
        <end position="148"/>
    </location>
</feature>
<sequence length="209" mass="23837">MEKRPSTEPQNPEKPGSASDHNNSMITAVSADRDTEKSSSPVTSPMIHRREIMGVNKNAETRFNEAVSSKSKELISLMNEIVQMTELKDQTLQIFVDEQGGNIQKKKFDWRALVEMSESIFNDYSKDMENITKEFDELNKELLIWQESAYILDSEKVAKRLGNQKEWINSKEAYLNHTRNELVKSAQLIDNAIKNLKQDGGNKSDKPAT</sequence>
<dbReference type="Proteomes" id="UP000094112">
    <property type="component" value="Unassembled WGS sequence"/>
</dbReference>
<dbReference type="OrthoDB" id="4067025at2759"/>
<proteinExistence type="predicted"/>
<evidence type="ECO:0000313" key="4">
    <source>
        <dbReference type="Proteomes" id="UP000094112"/>
    </source>
</evidence>
<evidence type="ECO:0000256" key="2">
    <source>
        <dbReference type="SAM" id="MobiDB-lite"/>
    </source>
</evidence>
<organism evidence="3 4">
    <name type="scientific">Wickerhamomyces anomalus (strain ATCC 58044 / CBS 1984 / NCYC 433 / NRRL Y-366-8)</name>
    <name type="common">Yeast</name>
    <name type="synonym">Hansenula anomala</name>
    <dbReference type="NCBI Taxonomy" id="683960"/>
    <lineage>
        <taxon>Eukaryota</taxon>
        <taxon>Fungi</taxon>
        <taxon>Dikarya</taxon>
        <taxon>Ascomycota</taxon>
        <taxon>Saccharomycotina</taxon>
        <taxon>Saccharomycetes</taxon>
        <taxon>Phaffomycetales</taxon>
        <taxon>Wickerhamomycetaceae</taxon>
        <taxon>Wickerhamomyces</taxon>
    </lineage>
</organism>
<dbReference type="EMBL" id="KV454210">
    <property type="protein sequence ID" value="ODQ59809.1"/>
    <property type="molecule type" value="Genomic_DNA"/>
</dbReference>
<keyword evidence="1" id="KW-0175">Coiled coil</keyword>
<evidence type="ECO:0000313" key="3">
    <source>
        <dbReference type="EMBL" id="ODQ59809.1"/>
    </source>
</evidence>
<reference evidence="3 4" key="1">
    <citation type="journal article" date="2016" name="Proc. Natl. Acad. Sci. U.S.A.">
        <title>Comparative genomics of biotechnologically important yeasts.</title>
        <authorList>
            <person name="Riley R."/>
            <person name="Haridas S."/>
            <person name="Wolfe K.H."/>
            <person name="Lopes M.R."/>
            <person name="Hittinger C.T."/>
            <person name="Goeker M."/>
            <person name="Salamov A.A."/>
            <person name="Wisecaver J.H."/>
            <person name="Long T.M."/>
            <person name="Calvey C.H."/>
            <person name="Aerts A.L."/>
            <person name="Barry K.W."/>
            <person name="Choi C."/>
            <person name="Clum A."/>
            <person name="Coughlan A.Y."/>
            <person name="Deshpande S."/>
            <person name="Douglass A.P."/>
            <person name="Hanson S.J."/>
            <person name="Klenk H.-P."/>
            <person name="LaButti K.M."/>
            <person name="Lapidus A."/>
            <person name="Lindquist E.A."/>
            <person name="Lipzen A.M."/>
            <person name="Meier-Kolthoff J.P."/>
            <person name="Ohm R.A."/>
            <person name="Otillar R.P."/>
            <person name="Pangilinan J.L."/>
            <person name="Peng Y."/>
            <person name="Rokas A."/>
            <person name="Rosa C.A."/>
            <person name="Scheuner C."/>
            <person name="Sibirny A.A."/>
            <person name="Slot J.C."/>
            <person name="Stielow J.B."/>
            <person name="Sun H."/>
            <person name="Kurtzman C.P."/>
            <person name="Blackwell M."/>
            <person name="Grigoriev I.V."/>
            <person name="Jeffries T.W."/>
        </authorList>
    </citation>
    <scope>NUCLEOTIDE SEQUENCE [LARGE SCALE GENOMIC DNA]</scope>
    <source>
        <strain evidence="4">ATCC 58044 / CBS 1984 / NCYC 433 / NRRL Y-366-8</strain>
    </source>
</reference>
<dbReference type="AlphaFoldDB" id="A0A1E3P2V0"/>
<dbReference type="RefSeq" id="XP_019039016.1">
    <property type="nucleotide sequence ID" value="XM_019183355.1"/>
</dbReference>